<accession>A0A438I0N3</accession>
<dbReference type="Gene3D" id="3.60.10.10">
    <property type="entry name" value="Endonuclease/exonuclease/phosphatase"/>
    <property type="match status" value="1"/>
</dbReference>
<proteinExistence type="predicted"/>
<dbReference type="InterPro" id="IPR057670">
    <property type="entry name" value="SH3_retrovirus"/>
</dbReference>
<dbReference type="PANTHER" id="PTHR11439:SF484">
    <property type="entry name" value="REVERSE TRANSCRIPTASE TY1_COPIA-TYPE DOMAIN-CONTAINING PROTEIN"/>
    <property type="match status" value="1"/>
</dbReference>
<dbReference type="EMBL" id="QGNW01000156">
    <property type="protein sequence ID" value="RVW90279.1"/>
    <property type="molecule type" value="Genomic_DNA"/>
</dbReference>
<evidence type="ECO:0000313" key="6">
    <source>
        <dbReference type="Proteomes" id="UP000288805"/>
    </source>
</evidence>
<feature type="domain" description="Retroviral polymerase SH3-like" evidence="4">
    <location>
        <begin position="273"/>
        <end position="335"/>
    </location>
</feature>
<comment type="caution">
    <text evidence="5">The sequence shown here is derived from an EMBL/GenBank/DDBJ whole genome shotgun (WGS) entry which is preliminary data.</text>
</comment>
<evidence type="ECO:0000256" key="1">
    <source>
        <dbReference type="SAM" id="MobiDB-lite"/>
    </source>
</evidence>
<organism evidence="5 6">
    <name type="scientific">Vitis vinifera</name>
    <name type="common">Grape</name>
    <dbReference type="NCBI Taxonomy" id="29760"/>
    <lineage>
        <taxon>Eukaryota</taxon>
        <taxon>Viridiplantae</taxon>
        <taxon>Streptophyta</taxon>
        <taxon>Embryophyta</taxon>
        <taxon>Tracheophyta</taxon>
        <taxon>Spermatophyta</taxon>
        <taxon>Magnoliopsida</taxon>
        <taxon>eudicotyledons</taxon>
        <taxon>Gunneridae</taxon>
        <taxon>Pentapetalae</taxon>
        <taxon>rosids</taxon>
        <taxon>Vitales</taxon>
        <taxon>Vitaceae</taxon>
        <taxon>Viteae</taxon>
        <taxon>Vitis</taxon>
    </lineage>
</organism>
<dbReference type="SUPFAM" id="SSF56672">
    <property type="entry name" value="DNA/RNA polymerases"/>
    <property type="match status" value="1"/>
</dbReference>
<sequence>MDLSTYIGQIVSLKEECLTVMPLTTDVGDQRTQINKFFMVLTLIGLRSDLETIHDQILGNSFVPSLDDVFARLLRISSTQTLSSDNTSDSSMLVSQTNSRGGRSGNRGRGQRPHYTYCNKFGHTRDRVFPSLTMSMMTISAIRPPNSGASDHISGNKDLFSSITTTSVLPTVTLANNSQTMAKGPEYGEDNWHRTRLGHPSLSKFQKMVPRFSSLSSLACESCQLGKHTRVSFPKHLNNRAKSHFELVHTDIPHSLLFPDQPLYFLPPHVFGCTCFVHILTPRQDKLSARATKCIFLGYSRLQKGYRCYSSETHRYFLSADVTFFEDSPFFSTSKSLPVSEVLPLPIISPLDAVLSCPLQVYHRRHHVIVPPSLVEVPADLLPIPSASPAPALPPSADLPIALRKGNRSTRNPHPIYNFLSYHRLSSPYSAFVSAICSVSLPKSTPKALSHPDWRWAMVDEMAALHFNDTWDLVVLPSGKSTVGCRWVYIVKVGLNGQVDRLKASLVAKGYTQVYGSDYGDTFSPVAKIASVRLFLSMAAMRSWPLYQFDIKNAFLHGDLAEEVYMEQPPGFVAQGESSLVCSIVDHSIFYHHNSLGRCIYLVVYVDDIIKDLGKLKYFLGIEIAQVGTPMDPNVKLIPGQGEPLGDPGRYRQFLQSPCDSHWDVVIRILRYIKSIPSQGVLYENRGHTQVVGYTDADWASSPTDKRSTSGYCVFIGGNLISWKSKKQDVVARSSVEAEYRVMALATCELIWLKHLLRELRFGKDEQMKLICDNQAALHIASNPVFHERTKHIEVDYHFIREKIPSGCVVTSFVNSNDQLADIFTKSLKVYGLNNTVLRKDFWVELSDIFGLSSPCWCVGGDFNVTRRSSEKLGGSSLTPSMKDFDNFIRECELIDSPLRSAPFTSSNMQEYPVCKILDRFLYSNEWEQLFAQSLQEVLPRWTSDHWPIVLETNPFK</sequence>
<dbReference type="Proteomes" id="UP000288805">
    <property type="component" value="Unassembled WGS sequence"/>
</dbReference>
<dbReference type="InterPro" id="IPR043502">
    <property type="entry name" value="DNA/RNA_pol_sf"/>
</dbReference>
<dbReference type="Pfam" id="PF25597">
    <property type="entry name" value="SH3_retrovirus"/>
    <property type="match status" value="1"/>
</dbReference>
<gene>
    <name evidence="5" type="primary">RE2_958</name>
    <name evidence="5" type="ORF">CK203_036763</name>
</gene>
<evidence type="ECO:0000313" key="5">
    <source>
        <dbReference type="EMBL" id="RVW90279.1"/>
    </source>
</evidence>
<dbReference type="Pfam" id="PF13976">
    <property type="entry name" value="gag_pre-integrs"/>
    <property type="match status" value="1"/>
</dbReference>
<dbReference type="Pfam" id="PF07727">
    <property type="entry name" value="RVT_2"/>
    <property type="match status" value="1"/>
</dbReference>
<dbReference type="InterPro" id="IPR025724">
    <property type="entry name" value="GAG-pre-integrase_dom"/>
</dbReference>
<reference evidence="5 6" key="1">
    <citation type="journal article" date="2018" name="PLoS Genet.">
        <title>Population sequencing reveals clonal diversity and ancestral inbreeding in the grapevine cultivar Chardonnay.</title>
        <authorList>
            <person name="Roach M.J."/>
            <person name="Johnson D.L."/>
            <person name="Bohlmann J."/>
            <person name="van Vuuren H.J."/>
            <person name="Jones S.J."/>
            <person name="Pretorius I.S."/>
            <person name="Schmidt S.A."/>
            <person name="Borneman A.R."/>
        </authorList>
    </citation>
    <scope>NUCLEOTIDE SEQUENCE [LARGE SCALE GENOMIC DNA]</scope>
    <source>
        <strain evidence="6">cv. Chardonnay</strain>
        <tissue evidence="5">Leaf</tissue>
    </source>
</reference>
<dbReference type="AlphaFoldDB" id="A0A438I0N3"/>
<name>A0A438I0N3_VITVI</name>
<feature type="domain" description="Reverse transcriptase Ty1/copia-type" evidence="2">
    <location>
        <begin position="468"/>
        <end position="589"/>
    </location>
</feature>
<dbReference type="SUPFAM" id="SSF56219">
    <property type="entry name" value="DNase I-like"/>
    <property type="match status" value="1"/>
</dbReference>
<feature type="region of interest" description="Disordered" evidence="1">
    <location>
        <begin position="82"/>
        <end position="114"/>
    </location>
</feature>
<evidence type="ECO:0000259" key="2">
    <source>
        <dbReference type="Pfam" id="PF07727"/>
    </source>
</evidence>
<evidence type="ECO:0000259" key="3">
    <source>
        <dbReference type="Pfam" id="PF13976"/>
    </source>
</evidence>
<dbReference type="InterPro" id="IPR013103">
    <property type="entry name" value="RVT_2"/>
</dbReference>
<evidence type="ECO:0000259" key="4">
    <source>
        <dbReference type="Pfam" id="PF25597"/>
    </source>
</evidence>
<dbReference type="PANTHER" id="PTHR11439">
    <property type="entry name" value="GAG-POL-RELATED RETROTRANSPOSON"/>
    <property type="match status" value="1"/>
</dbReference>
<dbReference type="CDD" id="cd09272">
    <property type="entry name" value="RNase_HI_RT_Ty1"/>
    <property type="match status" value="1"/>
</dbReference>
<feature type="domain" description="GAG-pre-integrase" evidence="3">
    <location>
        <begin position="192"/>
        <end position="228"/>
    </location>
</feature>
<dbReference type="InterPro" id="IPR036691">
    <property type="entry name" value="Endo/exonu/phosph_ase_sf"/>
</dbReference>
<feature type="compositionally biased region" description="Polar residues" evidence="1">
    <location>
        <begin position="82"/>
        <end position="97"/>
    </location>
</feature>
<protein>
    <submittedName>
        <fullName evidence="5">Retrovirus-related Pol polyprotein from transposon RE2</fullName>
    </submittedName>
</protein>